<evidence type="ECO:0000313" key="7">
    <source>
        <dbReference type="EMBL" id="CAK9103521.1"/>
    </source>
</evidence>
<keyword evidence="3" id="KW-0235">DNA replication</keyword>
<evidence type="ECO:0000256" key="4">
    <source>
        <dbReference type="ARBA" id="ARBA00023242"/>
    </source>
</evidence>
<feature type="compositionally biased region" description="Basic and acidic residues" evidence="6">
    <location>
        <begin position="1154"/>
        <end position="1175"/>
    </location>
</feature>
<dbReference type="InterPro" id="IPR003874">
    <property type="entry name" value="CDC45"/>
</dbReference>
<comment type="caution">
    <text evidence="7">The sequence shown here is derived from an EMBL/GenBank/DDBJ whole genome shotgun (WGS) entry which is preliminary data.</text>
</comment>
<reference evidence="7 8" key="1">
    <citation type="submission" date="2024-02" db="EMBL/GenBank/DDBJ databases">
        <authorList>
            <person name="Chen Y."/>
            <person name="Shah S."/>
            <person name="Dougan E. K."/>
            <person name="Thang M."/>
            <person name="Chan C."/>
        </authorList>
    </citation>
    <scope>NUCLEOTIDE SEQUENCE [LARGE SCALE GENOMIC DNA]</scope>
</reference>
<accession>A0ABP0RWB7</accession>
<feature type="compositionally biased region" description="Low complexity" evidence="6">
    <location>
        <begin position="462"/>
        <end position="475"/>
    </location>
</feature>
<dbReference type="PANTHER" id="PTHR10507">
    <property type="entry name" value="CDC45-RELATED PROTEIN"/>
    <property type="match status" value="1"/>
</dbReference>
<evidence type="ECO:0000256" key="6">
    <source>
        <dbReference type="SAM" id="MobiDB-lite"/>
    </source>
</evidence>
<feature type="region of interest" description="Disordered" evidence="6">
    <location>
        <begin position="1499"/>
        <end position="1524"/>
    </location>
</feature>
<evidence type="ECO:0000313" key="8">
    <source>
        <dbReference type="Proteomes" id="UP001642464"/>
    </source>
</evidence>
<keyword evidence="7" id="KW-0132">Cell division</keyword>
<feature type="compositionally biased region" description="Basic and acidic residues" evidence="6">
    <location>
        <begin position="413"/>
        <end position="451"/>
    </location>
</feature>
<keyword evidence="8" id="KW-1185">Reference proteome</keyword>
<dbReference type="EMBL" id="CAXAMM010042204">
    <property type="protein sequence ID" value="CAK9103521.1"/>
    <property type="molecule type" value="Genomic_DNA"/>
</dbReference>
<dbReference type="Proteomes" id="UP001642464">
    <property type="component" value="Unassembled WGS sequence"/>
</dbReference>
<dbReference type="PANTHER" id="PTHR10507:SF0">
    <property type="entry name" value="CELL DIVISION CONTROL PROTEIN 45 HOMOLOG"/>
    <property type="match status" value="1"/>
</dbReference>
<evidence type="ECO:0000256" key="2">
    <source>
        <dbReference type="ARBA" id="ARBA00010727"/>
    </source>
</evidence>
<protein>
    <submittedName>
        <fullName evidence="7">Cell division control protein 45 homolog (Suppressor of nda4 protein)</fullName>
    </submittedName>
</protein>
<feature type="compositionally biased region" description="Basic and acidic residues" evidence="6">
    <location>
        <begin position="1098"/>
        <end position="1109"/>
    </location>
</feature>
<feature type="region of interest" description="Disordered" evidence="6">
    <location>
        <begin position="44"/>
        <end position="74"/>
    </location>
</feature>
<proteinExistence type="inferred from homology"/>
<feature type="compositionally biased region" description="Polar residues" evidence="6">
    <location>
        <begin position="1131"/>
        <end position="1144"/>
    </location>
</feature>
<dbReference type="GO" id="GO:0051301">
    <property type="term" value="P:cell division"/>
    <property type="evidence" value="ECO:0007669"/>
    <property type="project" value="UniProtKB-KW"/>
</dbReference>
<feature type="compositionally biased region" description="Acidic residues" evidence="6">
    <location>
        <begin position="1179"/>
        <end position="1193"/>
    </location>
</feature>
<keyword evidence="5" id="KW-0131">Cell cycle</keyword>
<feature type="region of interest" description="Disordered" evidence="6">
    <location>
        <begin position="551"/>
        <end position="571"/>
    </location>
</feature>
<keyword evidence="4" id="KW-0539">Nucleus</keyword>
<gene>
    <name evidence="7" type="ORF">SCF082_LOCUS48355</name>
</gene>
<comment type="similarity">
    <text evidence="2">Belongs to the CDC45 family.</text>
</comment>
<evidence type="ECO:0000256" key="1">
    <source>
        <dbReference type="ARBA" id="ARBA00004123"/>
    </source>
</evidence>
<evidence type="ECO:0000256" key="5">
    <source>
        <dbReference type="ARBA" id="ARBA00023306"/>
    </source>
</evidence>
<feature type="compositionally biased region" description="Basic and acidic residues" evidence="6">
    <location>
        <begin position="1117"/>
        <end position="1126"/>
    </location>
</feature>
<feature type="compositionally biased region" description="Acidic residues" evidence="6">
    <location>
        <begin position="1084"/>
        <end position="1097"/>
    </location>
</feature>
<dbReference type="Pfam" id="PF02724">
    <property type="entry name" value="CDC45"/>
    <property type="match status" value="2"/>
</dbReference>
<organism evidence="7 8">
    <name type="scientific">Durusdinium trenchii</name>
    <dbReference type="NCBI Taxonomy" id="1381693"/>
    <lineage>
        <taxon>Eukaryota</taxon>
        <taxon>Sar</taxon>
        <taxon>Alveolata</taxon>
        <taxon>Dinophyceae</taxon>
        <taxon>Suessiales</taxon>
        <taxon>Symbiodiniaceae</taxon>
        <taxon>Durusdinium</taxon>
    </lineage>
</organism>
<comment type="subcellular location">
    <subcellularLocation>
        <location evidence="1">Nucleus</location>
    </subcellularLocation>
</comment>
<feature type="compositionally biased region" description="Low complexity" evidence="6">
    <location>
        <begin position="397"/>
        <end position="412"/>
    </location>
</feature>
<feature type="compositionally biased region" description="Acidic residues" evidence="6">
    <location>
        <begin position="1058"/>
        <end position="1071"/>
    </location>
</feature>
<feature type="region of interest" description="Disordered" evidence="6">
    <location>
        <begin position="373"/>
        <end position="499"/>
    </location>
</feature>
<sequence length="1724" mass="193514">MGDVVHLDSVKQANRVTKRMLDSWKKNWLIKSLWEAGVGRVDAAGKGDGSGDSDSSSNQAAAPTSTDGAAGVSSPEVDVFKTDRTLLDDWMVLSQSVFKKRHVFDKDAGNASSEERAAAEKVHESLMSAAVTNVPAYLANKGDEDKVFAWMHYVFTMLENKPAGLLDTYFRSGPMLHWYCHYLVLFMEGCERPPPFFFVGLPEYVFEDWAAIVGESTGLAKTDLEAIAVFGKRVASLRANMTAHAKRVEGYIQAKFAPAWKGESPAAVARHASEMGLRVKNIVRMRDNLMRIMHLVKATINVQVEDIDQALTSATQCLEGINPSLPALFLFCLPDLFRYWERARRVDYELARLVGLTNAEYAAEQQEIQELQQDFGRRSRSRSGARDDPVLRDNTWVSKTAATSASVRASARVSERKQHEQRRKQDEERQAQEQHKVEQEKQRLMREEAAERSIPPLTVKVQQQQAQQPQQISPLSGPPQPPLQGQLPAPAMASPVHESEAVQIKPLSQVMQKGASVPRLSGARIQPLSSSTSSSSLRVPSLKRDAVEIPALSQPGAPPRLTRPAKRSKPISRLEQRPVRAYPLKTLPRLPGPEETNLNAVEALADLHARFKQIHNNVLYQIPDRLVRRSYLQELGSHIRWNNWQECIKKRSYEPLHPIFAVIPFPENLEQHALQNPWKRNRDTQNLMLMDKFYPNLLNFMPTLPRDLLYESFRIKHNLKHFNEVKPLKAIAKVNPPHTRPQRRFYKAGDLGQAWYALEEELYEIASQAKRWQEELFDALFEHLYPTISNALSEFRPSKHMHRLEAHLKDLPVDAPLYKDPEIQRLIAVGKAELWQVVEEEEEEEEEAVLARVVPGAQAEGVNWVLAGGRRLVVLVGERAWWTPRLVRKGRGEEEMLWPSGRLEEVYLNIREVALDGGCTVIIYVALDCDALCTCKIITSLLKTDNVSYKLKPVRWHEDIVSDYRMTSEQQEVRSIVMINCGGDIGIEETLGLSDATFCYIIDSHRPFNHINLLPTSTQTIVLADSAMNESALKRSALELGKLSTDEVEKILMHHDDDDSDSDDSDSGSEGESDKGAAKANDQAMEEDAREEEEERELSDLEREERSDQGSDDEESGKDVENENRGDALAQSRTRSDAPQNAMFTQAEEDDFEREVANEAKAQEAAEQQRLRAEAAMETVEDDEDDDDGNDDGGSDKDNADGHEGDGTESRRGAKRKLSQSPGDTSEPSKVRREEDGDAVGGVGAHGQSPRRKVERDARSERVFSYYRGSWWGTPAAHVAFVLAQQLNMDNKVFLWLAIMGSTFHFLQNQTESEDYATLQMDYENLVKNRMLNASSMRAEDGTMIPVVDQEAISLVEEYRLMLHRHWSLREAFFYSDYVASKLGIWRADGTVKLDTFFAKMGISLKESKQKFAFMSKSVKESLRDKIEEHGEAFGLDQDFVYGSFQYRAGYGRQLSAADAVFCVSALLDSFSLQSTIINGWAGSRSNEQARDDLVDARMHHSVAAQQQRRQQQPEDGPADVNGDLVFDDSDGGNEGAKFAVKYRQAWQESFNVAYDALDFASSGDIIEQGLTLAKSLQMAIVEEGGSIIAGSKIQSAGNFRYAVLDGLAPKLVSIFSQPQILLRLAQFLVLAYTSAGKWRNESAKPLVLGVKSPRTETAFLVGIPCTSDAADGSRVNKFGMQFREAAQRIEASFRHSGFESAAVQIPVDHVQKFVLSLHEVMLR</sequence>
<name>A0ABP0RWB7_9DINO</name>
<feature type="compositionally biased region" description="Low complexity" evidence="6">
    <location>
        <begin position="52"/>
        <end position="62"/>
    </location>
</feature>
<evidence type="ECO:0000256" key="3">
    <source>
        <dbReference type="ARBA" id="ARBA00022705"/>
    </source>
</evidence>
<feature type="compositionally biased region" description="Basic and acidic residues" evidence="6">
    <location>
        <begin position="1194"/>
        <end position="1212"/>
    </location>
</feature>
<feature type="region of interest" description="Disordered" evidence="6">
    <location>
        <begin position="1054"/>
        <end position="1259"/>
    </location>
</feature>